<dbReference type="Gene3D" id="3.40.1280.10">
    <property type="match status" value="1"/>
</dbReference>
<dbReference type="SUPFAM" id="SSF75217">
    <property type="entry name" value="alpha/beta knot"/>
    <property type="match status" value="1"/>
</dbReference>
<accession>A0A845QCX9</accession>
<comment type="similarity">
    <text evidence="1">Belongs to the class IV-like SAM-binding methyltransferase superfamily. RNA methyltransferase TrmH family.</text>
</comment>
<evidence type="ECO:0000256" key="1">
    <source>
        <dbReference type="ARBA" id="ARBA00007228"/>
    </source>
</evidence>
<dbReference type="InterPro" id="IPR001537">
    <property type="entry name" value="SpoU_MeTrfase"/>
</dbReference>
<gene>
    <name evidence="6" type="ORF">GTQ45_11930</name>
</gene>
<dbReference type="Pfam" id="PF00588">
    <property type="entry name" value="SpoU_methylase"/>
    <property type="match status" value="1"/>
</dbReference>
<evidence type="ECO:0000256" key="2">
    <source>
        <dbReference type="ARBA" id="ARBA00022603"/>
    </source>
</evidence>
<dbReference type="InterPro" id="IPR029028">
    <property type="entry name" value="Alpha/beta_knot_MTases"/>
</dbReference>
<dbReference type="CDD" id="cd18093">
    <property type="entry name" value="SpoU-like_TrmJ"/>
    <property type="match status" value="1"/>
</dbReference>
<keyword evidence="4" id="KW-0949">S-adenosyl-L-methionine</keyword>
<keyword evidence="3 6" id="KW-0808">Transferase</keyword>
<dbReference type="OrthoDB" id="9806346at2"/>
<sequence length="261" mass="28327">MAGTDRTKQDTVAAANSGPAVILVAPQLGENVGTAARAMLNFGLTDLRLVKARDGWPNAWAEKASSGALEEGVRVRLFDRTEDAIADLERVYATTARDRDLIKPVMTPQTAIAESRGLEASGARVGVLFGGERSGLNNDDVSLAHAILTVPVNPRFASINLAQAVLLVGYEYFRQTQEAEPLIPAATEEDLAPGDELIGFYEHLERELDSHGFLYPPEKRPAMVRNIRAIFQRAGLTLQEVRTLRGIVASLVRTSNGRKPL</sequence>
<dbReference type="RefSeq" id="WP_160588530.1">
    <property type="nucleotide sequence ID" value="NZ_BMHN01000001.1"/>
</dbReference>
<dbReference type="PIRSF" id="PIRSF004808">
    <property type="entry name" value="LasT"/>
    <property type="match status" value="1"/>
</dbReference>
<dbReference type="GO" id="GO:0008173">
    <property type="term" value="F:RNA methyltransferase activity"/>
    <property type="evidence" value="ECO:0007669"/>
    <property type="project" value="InterPro"/>
</dbReference>
<dbReference type="InterPro" id="IPR004384">
    <property type="entry name" value="RNA_MeTrfase_TrmJ/LasT"/>
</dbReference>
<dbReference type="AlphaFoldDB" id="A0A845QCX9"/>
<feature type="domain" description="tRNA/rRNA methyltransferase SpoU type" evidence="5">
    <location>
        <begin position="20"/>
        <end position="170"/>
    </location>
</feature>
<evidence type="ECO:0000256" key="3">
    <source>
        <dbReference type="ARBA" id="ARBA00022679"/>
    </source>
</evidence>
<name>A0A845QCX9_9HYPH</name>
<dbReference type="GO" id="GO:0003723">
    <property type="term" value="F:RNA binding"/>
    <property type="evidence" value="ECO:0007669"/>
    <property type="project" value="InterPro"/>
</dbReference>
<dbReference type="GO" id="GO:0005829">
    <property type="term" value="C:cytosol"/>
    <property type="evidence" value="ECO:0007669"/>
    <property type="project" value="TreeGrafter"/>
</dbReference>
<evidence type="ECO:0000256" key="4">
    <source>
        <dbReference type="ARBA" id="ARBA00022691"/>
    </source>
</evidence>
<dbReference type="Gene3D" id="1.10.8.590">
    <property type="match status" value="1"/>
</dbReference>
<dbReference type="GO" id="GO:0002128">
    <property type="term" value="P:tRNA nucleoside ribose methylation"/>
    <property type="evidence" value="ECO:0007669"/>
    <property type="project" value="TreeGrafter"/>
</dbReference>
<reference evidence="6 7" key="1">
    <citation type="journal article" date="2016" name="Int. J. Syst. Evol. Microbiol.">
        <title>Pyruvatibacter mobilis gen. nov., sp. nov., a marine bacterium from the culture broth of Picochlorum sp. 122.</title>
        <authorList>
            <person name="Wang G."/>
            <person name="Tang M."/>
            <person name="Wu H."/>
            <person name="Dai S."/>
            <person name="Li T."/>
            <person name="Chen C."/>
            <person name="He H."/>
            <person name="Fan J."/>
            <person name="Xiang W."/>
            <person name="Li X."/>
        </authorList>
    </citation>
    <scope>NUCLEOTIDE SEQUENCE [LARGE SCALE GENOMIC DNA]</scope>
    <source>
        <strain evidence="6 7">GYP-11</strain>
    </source>
</reference>
<dbReference type="Proteomes" id="UP000470384">
    <property type="component" value="Unassembled WGS sequence"/>
</dbReference>
<dbReference type="PANTHER" id="PTHR42786:SF7">
    <property type="entry name" value="TRNA_RRNA METHYLTRANSFERASE SPOU TYPE DOMAIN-CONTAINING PROTEIN"/>
    <property type="match status" value="1"/>
</dbReference>
<keyword evidence="2 6" id="KW-0489">Methyltransferase</keyword>
<dbReference type="GeneID" id="300654193"/>
<organism evidence="6 7">
    <name type="scientific">Pyruvatibacter mobilis</name>
    <dbReference type="NCBI Taxonomy" id="1712261"/>
    <lineage>
        <taxon>Bacteria</taxon>
        <taxon>Pseudomonadati</taxon>
        <taxon>Pseudomonadota</taxon>
        <taxon>Alphaproteobacteria</taxon>
        <taxon>Hyphomicrobiales</taxon>
        <taxon>Parvibaculaceae</taxon>
        <taxon>Pyruvatibacter</taxon>
    </lineage>
</organism>
<proteinExistence type="inferred from homology"/>
<evidence type="ECO:0000313" key="6">
    <source>
        <dbReference type="EMBL" id="NBG96443.1"/>
    </source>
</evidence>
<evidence type="ECO:0000259" key="5">
    <source>
        <dbReference type="Pfam" id="PF00588"/>
    </source>
</evidence>
<protein>
    <submittedName>
        <fullName evidence="6">RNA methyltransferase</fullName>
    </submittedName>
</protein>
<dbReference type="InterPro" id="IPR029026">
    <property type="entry name" value="tRNA_m1G_MTases_N"/>
</dbReference>
<dbReference type="EMBL" id="WXYQ01000009">
    <property type="protein sequence ID" value="NBG96443.1"/>
    <property type="molecule type" value="Genomic_DNA"/>
</dbReference>
<dbReference type="PANTHER" id="PTHR42786">
    <property type="entry name" value="TRNA/RRNA METHYLTRANSFERASE"/>
    <property type="match status" value="1"/>
</dbReference>
<evidence type="ECO:0000313" key="7">
    <source>
        <dbReference type="Proteomes" id="UP000470384"/>
    </source>
</evidence>
<comment type="caution">
    <text evidence="6">The sequence shown here is derived from an EMBL/GenBank/DDBJ whole genome shotgun (WGS) entry which is preliminary data.</text>
</comment>
<keyword evidence="7" id="KW-1185">Reference proteome</keyword>